<evidence type="ECO:0000313" key="21">
    <source>
        <dbReference type="Proteomes" id="UP000694411"/>
    </source>
</evidence>
<keyword evidence="4" id="KW-0812">Transmembrane</keyword>
<evidence type="ECO:0000256" key="4">
    <source>
        <dbReference type="ARBA" id="ARBA00022692"/>
    </source>
</evidence>
<evidence type="ECO:0000256" key="11">
    <source>
        <dbReference type="ARBA" id="ARBA00023170"/>
    </source>
</evidence>
<evidence type="ECO:0000256" key="5">
    <source>
        <dbReference type="ARBA" id="ARBA00022729"/>
    </source>
</evidence>
<evidence type="ECO:0000256" key="17">
    <source>
        <dbReference type="SAM" id="MobiDB-lite"/>
    </source>
</evidence>
<evidence type="ECO:0000256" key="10">
    <source>
        <dbReference type="ARBA" id="ARBA00023157"/>
    </source>
</evidence>
<evidence type="ECO:0000256" key="7">
    <source>
        <dbReference type="ARBA" id="ARBA00022889"/>
    </source>
</evidence>
<feature type="signal peptide" evidence="18">
    <location>
        <begin position="1"/>
        <end position="19"/>
    </location>
</feature>
<comment type="caution">
    <text evidence="16">Lacks conserved residue(s) required for the propagation of feature annotation.</text>
</comment>
<feature type="chain" id="PRO_5034518066" description="Scavenger receptor class F member 1" evidence="18">
    <location>
        <begin position="20"/>
        <end position="743"/>
    </location>
</feature>
<keyword evidence="7" id="KW-0130">Cell adhesion</keyword>
<dbReference type="PROSITE" id="PS00022">
    <property type="entry name" value="EGF_1"/>
    <property type="match status" value="3"/>
</dbReference>
<dbReference type="PRINTS" id="PR00011">
    <property type="entry name" value="EGFLAMININ"/>
</dbReference>
<protein>
    <recommendedName>
        <fullName evidence="14">Scavenger receptor class F member 1</fullName>
    </recommendedName>
    <alternativeName>
        <fullName evidence="15">Acetyl LDL receptor</fullName>
    </alternativeName>
</protein>
<evidence type="ECO:0000256" key="13">
    <source>
        <dbReference type="ARBA" id="ARBA00058330"/>
    </source>
</evidence>
<proteinExistence type="predicted"/>
<keyword evidence="21" id="KW-1185">Reference proteome</keyword>
<comment type="subcellular location">
    <subcellularLocation>
        <location evidence="1">Membrane</location>
        <topology evidence="1">Single-pass type I membrane protein</topology>
    </subcellularLocation>
</comment>
<dbReference type="InterPro" id="IPR042635">
    <property type="entry name" value="MEGF10/SREC1/2-like"/>
</dbReference>
<feature type="region of interest" description="Disordered" evidence="17">
    <location>
        <begin position="628"/>
        <end position="743"/>
    </location>
</feature>
<dbReference type="GO" id="GO:0010976">
    <property type="term" value="P:positive regulation of neuron projection development"/>
    <property type="evidence" value="ECO:0007669"/>
    <property type="project" value="TreeGrafter"/>
</dbReference>
<evidence type="ECO:0000256" key="8">
    <source>
        <dbReference type="ARBA" id="ARBA00022989"/>
    </source>
</evidence>
<feature type="compositionally biased region" description="Polar residues" evidence="17">
    <location>
        <begin position="658"/>
        <end position="670"/>
    </location>
</feature>
<dbReference type="SMART" id="SM00181">
    <property type="entry name" value="EGF"/>
    <property type="match status" value="7"/>
</dbReference>
<sequence>MGLGLLLPLLLLWTRGTQGSELDPNGQHVCVASSPSAELQCCAGWRQKDQECTIPICEGPDACQKDEVCVKPGLCRCKPGFFGAYCSSRCPGQYWGPDCRENCPCHPHGQCEPATGACQCQAHRWGAHCEFPCTCGPHGRCDPATGVCRCEPGWWSPTCHRPCQCKPEAARCEQATGACVCKPGWWGRRCSFRCTCHGSPCDQDSGRCACRPGWWGPECRQQCECVRGRCSAASGQCTCPPGFRGARCELPCPAGSHGVQCAHSCGHCKHNEPCSPDTGSCESCEPGWNGTQCQQPCLPGTFGESCGQQCSHCRRGEVCQPDTGHCQPGSRSRDATLIASSLVPLLLLFLGLACCACCCWATRSDLKDRPARDRATVSRMKMQVWGTLTSLGSTLPCGSLSSHKLPWVTVSHHDPEVPFNHSFIEPPSAGWASDDSFSSDPESAEADEVPAYCVPPHEGMVPVAQAESSEASLAGGAFPPPEDASTPFAIPRTSSLARAKRPSVSFAEGTKFAPQSRRGSGELSSPLRKPKRLSRGAQSGPEGREAEESTGLEEAETDESLPAAASPGDSATGHRRPPLGGRTVAEHVEAIEGSVQESSGPVTTVYMLVGTPRGSEGPVHSVFRHFGGFQKGQAEPKVKRAIPKPPRQALNRKKGSPGLTSVSVSQSPNSAPKAGLPGATRPMAVRPQEVARGLGAGTESSGRAQEPISGGFPKQDPQKQAEEERQEEPEYENVVPISRPPEP</sequence>
<dbReference type="GO" id="GO:0005886">
    <property type="term" value="C:plasma membrane"/>
    <property type="evidence" value="ECO:0007669"/>
    <property type="project" value="UniProtKB-ARBA"/>
</dbReference>
<reference evidence="20" key="3">
    <citation type="submission" date="2025-09" db="UniProtKB">
        <authorList>
            <consortium name="Ensembl"/>
        </authorList>
    </citation>
    <scope>IDENTIFICATION</scope>
</reference>
<keyword evidence="9" id="KW-0472">Membrane</keyword>
<accession>A0A8D2FB57</accession>
<dbReference type="GO" id="GO:0030169">
    <property type="term" value="F:low-density lipoprotein particle binding"/>
    <property type="evidence" value="ECO:0007669"/>
    <property type="project" value="TreeGrafter"/>
</dbReference>
<evidence type="ECO:0000256" key="9">
    <source>
        <dbReference type="ARBA" id="ARBA00023136"/>
    </source>
</evidence>
<dbReference type="PANTHER" id="PTHR24043">
    <property type="entry name" value="SCAVENGER RECEPTOR CLASS F"/>
    <property type="match status" value="1"/>
</dbReference>
<keyword evidence="5 18" id="KW-0732">Signal</keyword>
<evidence type="ECO:0000256" key="12">
    <source>
        <dbReference type="ARBA" id="ARBA00023180"/>
    </source>
</evidence>
<evidence type="ECO:0000256" key="15">
    <source>
        <dbReference type="ARBA" id="ARBA00083694"/>
    </source>
</evidence>
<feature type="domain" description="EGF-like" evidence="19">
    <location>
        <begin position="215"/>
        <end position="249"/>
    </location>
</feature>
<keyword evidence="8" id="KW-1133">Transmembrane helix</keyword>
<comment type="function">
    <text evidence="13">Mediates the binding and degradation of acetylated low density lipoprotein (Ac-LDL). Mediates heterophilic interactions, suggesting a function as adhesion protein. Plays a role in the regulation of neurite-like outgrowth.</text>
</comment>
<dbReference type="Ensembl" id="ENSTGET00000021719.1">
    <property type="protein sequence ID" value="ENSTGEP00000018211.1"/>
    <property type="gene ID" value="ENSTGEG00000014701.1"/>
</dbReference>
<keyword evidence="12" id="KW-0325">Glycoprotein</keyword>
<dbReference type="FunFam" id="2.170.300.10:FF:000048">
    <property type="entry name" value="scavenger receptor class F member 1 isoform X4"/>
    <property type="match status" value="1"/>
</dbReference>
<feature type="disulfide bond" evidence="16">
    <location>
        <begin position="77"/>
        <end position="86"/>
    </location>
</feature>
<evidence type="ECO:0000256" key="16">
    <source>
        <dbReference type="PROSITE-ProRule" id="PRU00076"/>
    </source>
</evidence>
<dbReference type="GO" id="GO:0007157">
    <property type="term" value="P:heterophilic cell-cell adhesion via plasma membrane cell adhesion molecules"/>
    <property type="evidence" value="ECO:0007669"/>
    <property type="project" value="TreeGrafter"/>
</dbReference>
<dbReference type="GO" id="GO:0005044">
    <property type="term" value="F:scavenger receptor activity"/>
    <property type="evidence" value="ECO:0007669"/>
    <property type="project" value="InterPro"/>
</dbReference>
<feature type="compositionally biased region" description="Low complexity" evidence="17">
    <location>
        <begin position="465"/>
        <end position="477"/>
    </location>
</feature>
<dbReference type="InterPro" id="IPR002049">
    <property type="entry name" value="LE_dom"/>
</dbReference>
<reference evidence="20" key="1">
    <citation type="submission" date="2018-05" db="EMBL/GenBank/DDBJ databases">
        <title>Whole genome of Theropithecus gelada.</title>
        <authorList>
            <person name="Chiou K.L."/>
            <person name="Snyder-Mackler N."/>
        </authorList>
    </citation>
    <scope>NUCLEOTIDE SEQUENCE [LARGE SCALE GENOMIC DNA]</scope>
</reference>
<evidence type="ECO:0000256" key="3">
    <source>
        <dbReference type="ARBA" id="ARBA00022553"/>
    </source>
</evidence>
<evidence type="ECO:0000259" key="19">
    <source>
        <dbReference type="PROSITE" id="PS50026"/>
    </source>
</evidence>
<organism evidence="20 21">
    <name type="scientific">Theropithecus gelada</name>
    <name type="common">Gelada baboon</name>
    <dbReference type="NCBI Taxonomy" id="9565"/>
    <lineage>
        <taxon>Eukaryota</taxon>
        <taxon>Metazoa</taxon>
        <taxon>Chordata</taxon>
        <taxon>Craniata</taxon>
        <taxon>Vertebrata</taxon>
        <taxon>Euteleostomi</taxon>
        <taxon>Mammalia</taxon>
        <taxon>Eutheria</taxon>
        <taxon>Euarchontoglires</taxon>
        <taxon>Primates</taxon>
        <taxon>Haplorrhini</taxon>
        <taxon>Catarrhini</taxon>
        <taxon>Cercopithecidae</taxon>
        <taxon>Cercopithecinae</taxon>
        <taxon>Theropithecus</taxon>
    </lineage>
</organism>
<feature type="disulfide bond" evidence="16">
    <location>
        <begin position="239"/>
        <end position="248"/>
    </location>
</feature>
<evidence type="ECO:0000256" key="2">
    <source>
        <dbReference type="ARBA" id="ARBA00022536"/>
    </source>
</evidence>
<dbReference type="AlphaFoldDB" id="A0A8D2FB57"/>
<dbReference type="GO" id="GO:0016322">
    <property type="term" value="P:neuron remodeling"/>
    <property type="evidence" value="ECO:0007669"/>
    <property type="project" value="TreeGrafter"/>
</dbReference>
<evidence type="ECO:0000256" key="14">
    <source>
        <dbReference type="ARBA" id="ARBA00069470"/>
    </source>
</evidence>
<feature type="domain" description="EGF-like" evidence="19">
    <location>
        <begin position="53"/>
        <end position="87"/>
    </location>
</feature>
<feature type="compositionally biased region" description="Acidic residues" evidence="17">
    <location>
        <begin position="548"/>
        <end position="559"/>
    </location>
</feature>
<keyword evidence="2 16" id="KW-0245">EGF-like domain</keyword>
<keyword evidence="3" id="KW-0597">Phosphoprotein</keyword>
<feature type="region of interest" description="Disordered" evidence="17">
    <location>
        <begin position="465"/>
        <end position="585"/>
    </location>
</feature>
<evidence type="ECO:0000256" key="6">
    <source>
        <dbReference type="ARBA" id="ARBA00022737"/>
    </source>
</evidence>
<dbReference type="Gene3D" id="2.10.25.10">
    <property type="entry name" value="Laminin"/>
    <property type="match status" value="1"/>
</dbReference>
<dbReference type="Gene3D" id="2.170.300.10">
    <property type="entry name" value="Tie2 ligand-binding domain superfamily"/>
    <property type="match status" value="2"/>
</dbReference>
<dbReference type="Pfam" id="PF00053">
    <property type="entry name" value="EGF_laminin"/>
    <property type="match status" value="2"/>
</dbReference>
<reference evidence="20" key="2">
    <citation type="submission" date="2025-08" db="UniProtKB">
        <authorList>
            <consortium name="Ensembl"/>
        </authorList>
    </citation>
    <scope>IDENTIFICATION</scope>
</reference>
<dbReference type="FunFam" id="2.170.300.10:FF:000047">
    <property type="entry name" value="Scavenger receptor class F member 1 isoform 1"/>
    <property type="match status" value="1"/>
</dbReference>
<dbReference type="PANTHER" id="PTHR24043:SF0">
    <property type="entry name" value="SCAVENGER RECEPTOR CLASS F MEMBER 1"/>
    <property type="match status" value="1"/>
</dbReference>
<dbReference type="FunFam" id="2.10.25.10:FF:000691">
    <property type="entry name" value="Scavenger receptor class F, member 1"/>
    <property type="match status" value="1"/>
</dbReference>
<evidence type="ECO:0000313" key="20">
    <source>
        <dbReference type="Ensembl" id="ENSTGEP00000018211.1"/>
    </source>
</evidence>
<name>A0A8D2FB57_THEGE</name>
<keyword evidence="11" id="KW-0675">Receptor</keyword>
<keyword evidence="6" id="KW-0677">Repeat</keyword>
<evidence type="ECO:0000256" key="18">
    <source>
        <dbReference type="SAM" id="SignalP"/>
    </source>
</evidence>
<dbReference type="InterPro" id="IPR000742">
    <property type="entry name" value="EGF"/>
</dbReference>
<dbReference type="GO" id="GO:0016358">
    <property type="term" value="P:dendrite development"/>
    <property type="evidence" value="ECO:0007669"/>
    <property type="project" value="TreeGrafter"/>
</dbReference>
<keyword evidence="10 16" id="KW-1015">Disulfide bond</keyword>
<dbReference type="FunFam" id="2.170.300.10:FF:000013">
    <property type="entry name" value="Scavenger receptor class F, member 2"/>
    <property type="match status" value="1"/>
</dbReference>
<dbReference type="PROSITE" id="PS50026">
    <property type="entry name" value="EGF_3"/>
    <property type="match status" value="2"/>
</dbReference>
<dbReference type="Proteomes" id="UP000694411">
    <property type="component" value="Chromosome 16"/>
</dbReference>
<evidence type="ECO:0000256" key="1">
    <source>
        <dbReference type="ARBA" id="ARBA00004479"/>
    </source>
</evidence>